<evidence type="ECO:0000256" key="7">
    <source>
        <dbReference type="ARBA" id="ARBA00022771"/>
    </source>
</evidence>
<evidence type="ECO:0000313" key="13">
    <source>
        <dbReference type="Proteomes" id="UP000008281"/>
    </source>
</evidence>
<dbReference type="InParanoid" id="E3M5Y8"/>
<accession>E3M5Y8</accession>
<dbReference type="OMA" id="ICFESLP"/>
<dbReference type="InterPro" id="IPR045840">
    <property type="entry name" value="Ariadne"/>
</dbReference>
<proteinExistence type="inferred from homology"/>
<evidence type="ECO:0000256" key="5">
    <source>
        <dbReference type="ARBA" id="ARBA00022723"/>
    </source>
</evidence>
<dbReference type="InterPro" id="IPR044066">
    <property type="entry name" value="TRIAD_supradom"/>
</dbReference>
<keyword evidence="4" id="KW-0808">Transferase</keyword>
<feature type="domain" description="RING-type" evidence="11">
    <location>
        <begin position="168"/>
        <end position="385"/>
    </location>
</feature>
<evidence type="ECO:0000259" key="11">
    <source>
        <dbReference type="PROSITE" id="PS51873"/>
    </source>
</evidence>
<dbReference type="PROSITE" id="PS51873">
    <property type="entry name" value="TRIAD"/>
    <property type="match status" value="1"/>
</dbReference>
<evidence type="ECO:0000256" key="3">
    <source>
        <dbReference type="ARBA" id="ARBA00012251"/>
    </source>
</evidence>
<evidence type="ECO:0000256" key="8">
    <source>
        <dbReference type="ARBA" id="ARBA00022786"/>
    </source>
</evidence>
<keyword evidence="13" id="KW-1185">Reference proteome</keyword>
<name>E3M5Y8_CAERE</name>
<dbReference type="GO" id="GO:0016567">
    <property type="term" value="P:protein ubiquitination"/>
    <property type="evidence" value="ECO:0007669"/>
    <property type="project" value="InterPro"/>
</dbReference>
<dbReference type="InterPro" id="IPR048962">
    <property type="entry name" value="ARIH1-like_UBL"/>
</dbReference>
<dbReference type="PANTHER" id="PTHR11685">
    <property type="entry name" value="RBR FAMILY RING FINGER AND IBR DOMAIN-CONTAINING"/>
    <property type="match status" value="1"/>
</dbReference>
<dbReference type="EMBL" id="DS268425">
    <property type="protein sequence ID" value="EFO92216.1"/>
    <property type="molecule type" value="Genomic_DNA"/>
</dbReference>
<evidence type="ECO:0000256" key="2">
    <source>
        <dbReference type="ARBA" id="ARBA00005884"/>
    </source>
</evidence>
<evidence type="ECO:0000313" key="12">
    <source>
        <dbReference type="EMBL" id="EFO92216.1"/>
    </source>
</evidence>
<dbReference type="HOGENOM" id="CLU_009823_4_2_1"/>
<feature type="compositionally biased region" description="Acidic residues" evidence="10">
    <location>
        <begin position="49"/>
        <end position="84"/>
    </location>
</feature>
<dbReference type="Pfam" id="PF01485">
    <property type="entry name" value="IBR"/>
    <property type="match status" value="1"/>
</dbReference>
<dbReference type="GO" id="GO:0008270">
    <property type="term" value="F:zinc ion binding"/>
    <property type="evidence" value="ECO:0007669"/>
    <property type="project" value="UniProtKB-KW"/>
</dbReference>
<dbReference type="InterPro" id="IPR002867">
    <property type="entry name" value="IBR_dom"/>
</dbReference>
<dbReference type="Gene3D" id="1.20.120.1750">
    <property type="match status" value="1"/>
</dbReference>
<evidence type="ECO:0000256" key="10">
    <source>
        <dbReference type="SAM" id="MobiDB-lite"/>
    </source>
</evidence>
<dbReference type="Gene3D" id="3.30.40.10">
    <property type="entry name" value="Zinc/RING finger domain, C3HC4 (zinc finger)"/>
    <property type="match status" value="1"/>
</dbReference>
<dbReference type="SUPFAM" id="SSF57850">
    <property type="entry name" value="RING/U-box"/>
    <property type="match status" value="3"/>
</dbReference>
<sequence>MNTENLENEGLPVDSTFGENWHGVQKVKADDRQCMGDAMNVEESRDEAGETEETNEEIEYDESEGVTDEEDEEEENDGCLESCDNDTDYLKNNKILSLDKLESEMKEIISDVETILEVSTGISQNLLQKFRWNKETLLEKFYGSEDTNEFLMNQNVIPSDPEDFPSEENTQCTICFDDESVLTGLSCNHQYCIGCWNSYLTQKIVDGETEISCMAPECTLLFQPEQVLNQPERHIFIVFRFQITFYINDPTVMSMYRKAVVSNYVDTNRLLKWCHGAGCEKVIKVPHASIRHVACSCGSQFCFSCNKDSHEPASCHILTHWLKMDDQESSKWILSNTKDCPKCQAPIEKNGGCNHMTCTNRNCRYEFCWLCMGDWRNHQNCNQYQPNPDSKREKHLANLERYAFYNGRYLAHQQSLNLEENLREEIKSKMNKLQEFFALSKPEVLFLQKALNALSQCRRTLMYSYVFAFYLEPNFNSIIFEANQQDLQSATEQLSEILERKLEDDDLDSLKQRIQDKYQYVETRRKCLLDHCAEGEEKDDWVYIEY</sequence>
<comment type="catalytic activity">
    <reaction evidence="1">
        <text>[E2 ubiquitin-conjugating enzyme]-S-ubiquitinyl-L-cysteine + [acceptor protein]-L-lysine = [E2 ubiquitin-conjugating enzyme]-L-cysteine + [acceptor protein]-N(6)-ubiquitinyl-L-lysine.</text>
        <dbReference type="EC" id="2.3.2.31"/>
    </reaction>
</comment>
<dbReference type="InterPro" id="IPR013083">
    <property type="entry name" value="Znf_RING/FYVE/PHD"/>
</dbReference>
<dbReference type="Proteomes" id="UP000008281">
    <property type="component" value="Unassembled WGS sequence"/>
</dbReference>
<dbReference type="GO" id="GO:0061630">
    <property type="term" value="F:ubiquitin protein ligase activity"/>
    <property type="evidence" value="ECO:0007669"/>
    <property type="project" value="UniProtKB-EC"/>
</dbReference>
<keyword evidence="9" id="KW-0862">Zinc</keyword>
<keyword evidence="8" id="KW-0833">Ubl conjugation pathway</keyword>
<protein>
    <recommendedName>
        <fullName evidence="3">RBR-type E3 ubiquitin transferase</fullName>
        <ecNumber evidence="3">2.3.2.31</ecNumber>
    </recommendedName>
</protein>
<dbReference type="SMART" id="SM00647">
    <property type="entry name" value="IBR"/>
    <property type="match status" value="2"/>
</dbReference>
<dbReference type="Pfam" id="PF19422">
    <property type="entry name" value="Ariadne"/>
    <property type="match status" value="1"/>
</dbReference>
<dbReference type="OrthoDB" id="5822542at2759"/>
<reference evidence="12" key="1">
    <citation type="submission" date="2007-07" db="EMBL/GenBank/DDBJ databases">
        <title>PCAP assembly of the Caenorhabditis remanei genome.</title>
        <authorList>
            <consortium name="The Caenorhabditis remanei Sequencing Consortium"/>
            <person name="Wilson R.K."/>
        </authorList>
    </citation>
    <scope>NUCLEOTIDE SEQUENCE [LARGE SCALE GENOMIC DNA]</scope>
    <source>
        <strain evidence="12">PB4641</strain>
    </source>
</reference>
<gene>
    <name evidence="12" type="ORF">CRE_11011</name>
</gene>
<keyword evidence="7" id="KW-0863">Zinc-finger</keyword>
<dbReference type="CDD" id="cd20356">
    <property type="entry name" value="Rcat_RBR_HHARI-like"/>
    <property type="match status" value="1"/>
</dbReference>
<organism evidence="13">
    <name type="scientific">Caenorhabditis remanei</name>
    <name type="common">Caenorhabditis vulgaris</name>
    <dbReference type="NCBI Taxonomy" id="31234"/>
    <lineage>
        <taxon>Eukaryota</taxon>
        <taxon>Metazoa</taxon>
        <taxon>Ecdysozoa</taxon>
        <taxon>Nematoda</taxon>
        <taxon>Chromadorea</taxon>
        <taxon>Rhabditida</taxon>
        <taxon>Rhabditina</taxon>
        <taxon>Rhabditomorpha</taxon>
        <taxon>Rhabditoidea</taxon>
        <taxon>Rhabditidae</taxon>
        <taxon>Peloderinae</taxon>
        <taxon>Caenorhabditis</taxon>
    </lineage>
</organism>
<dbReference type="Pfam" id="PF21235">
    <property type="entry name" value="UBA_ARI1"/>
    <property type="match status" value="1"/>
</dbReference>
<dbReference type="STRING" id="31234.E3M5Y8"/>
<dbReference type="FunFam" id="1.20.120.1750:FF:000007">
    <property type="entry name" value="RBR-type E3 ubiquitin transferase"/>
    <property type="match status" value="1"/>
</dbReference>
<evidence type="ECO:0000256" key="9">
    <source>
        <dbReference type="ARBA" id="ARBA00022833"/>
    </source>
</evidence>
<dbReference type="Pfam" id="PF22191">
    <property type="entry name" value="IBR_1"/>
    <property type="match status" value="1"/>
</dbReference>
<keyword evidence="5" id="KW-0479">Metal-binding</keyword>
<evidence type="ECO:0000256" key="6">
    <source>
        <dbReference type="ARBA" id="ARBA00022737"/>
    </source>
</evidence>
<evidence type="ECO:0000256" key="1">
    <source>
        <dbReference type="ARBA" id="ARBA00001798"/>
    </source>
</evidence>
<dbReference type="AlphaFoldDB" id="E3M5Y8"/>
<dbReference type="EC" id="2.3.2.31" evidence="3"/>
<dbReference type="CDD" id="cd16773">
    <property type="entry name" value="RING-HC_RBR_TRIAD1"/>
    <property type="match status" value="1"/>
</dbReference>
<comment type="similarity">
    <text evidence="2">Belongs to the RBR family. Ariadne subfamily.</text>
</comment>
<feature type="region of interest" description="Disordered" evidence="10">
    <location>
        <begin position="28"/>
        <end position="84"/>
    </location>
</feature>
<dbReference type="eggNOG" id="KOG1815">
    <property type="taxonomic scope" value="Eukaryota"/>
</dbReference>
<keyword evidence="6" id="KW-0677">Repeat</keyword>
<evidence type="ECO:0000256" key="4">
    <source>
        <dbReference type="ARBA" id="ARBA00022679"/>
    </source>
</evidence>
<dbReference type="InterPro" id="IPR031127">
    <property type="entry name" value="E3_UB_ligase_RBR"/>
</dbReference>